<organism evidence="1 2">
    <name type="scientific">Candidatus Ventrousia excrementavium</name>
    <dbReference type="NCBI Taxonomy" id="2840961"/>
    <lineage>
        <taxon>Bacteria</taxon>
        <taxon>Bacillati</taxon>
        <taxon>Bacillota</taxon>
        <taxon>Clostridia</taxon>
        <taxon>Eubacteriales</taxon>
        <taxon>Clostridiaceae</taxon>
        <taxon>Clostridiaceae incertae sedis</taxon>
        <taxon>Candidatus Ventrousia</taxon>
    </lineage>
</organism>
<evidence type="ECO:0000313" key="2">
    <source>
        <dbReference type="Proteomes" id="UP000824073"/>
    </source>
</evidence>
<proteinExistence type="predicted"/>
<dbReference type="AlphaFoldDB" id="A0A9D1IVJ0"/>
<dbReference type="SUPFAM" id="SSF51445">
    <property type="entry name" value="(Trans)glycosidases"/>
    <property type="match status" value="1"/>
</dbReference>
<evidence type="ECO:0008006" key="3">
    <source>
        <dbReference type="Google" id="ProtNLM"/>
    </source>
</evidence>
<dbReference type="Proteomes" id="UP000824073">
    <property type="component" value="Unassembled WGS sequence"/>
</dbReference>
<protein>
    <recommendedName>
        <fullName evidence="3">Family 2 glycosyl transferase</fullName>
    </recommendedName>
</protein>
<gene>
    <name evidence="1" type="ORF">IAB67_04455</name>
</gene>
<accession>A0A9D1IVJ0</accession>
<dbReference type="EMBL" id="DVMR01000037">
    <property type="protein sequence ID" value="HIU43531.1"/>
    <property type="molecule type" value="Genomic_DNA"/>
</dbReference>
<reference evidence="1" key="2">
    <citation type="journal article" date="2021" name="PeerJ">
        <title>Extensive microbial diversity within the chicken gut microbiome revealed by metagenomics and culture.</title>
        <authorList>
            <person name="Gilroy R."/>
            <person name="Ravi A."/>
            <person name="Getino M."/>
            <person name="Pursley I."/>
            <person name="Horton D.L."/>
            <person name="Alikhan N.F."/>
            <person name="Baker D."/>
            <person name="Gharbi K."/>
            <person name="Hall N."/>
            <person name="Watson M."/>
            <person name="Adriaenssens E.M."/>
            <person name="Foster-Nyarko E."/>
            <person name="Jarju S."/>
            <person name="Secka A."/>
            <person name="Antonio M."/>
            <person name="Oren A."/>
            <person name="Chaudhuri R.R."/>
            <person name="La Ragione R."/>
            <person name="Hildebrand F."/>
            <person name="Pallen M.J."/>
        </authorList>
    </citation>
    <scope>NUCLEOTIDE SEQUENCE</scope>
    <source>
        <strain evidence="1">CHK191-8634</strain>
    </source>
</reference>
<evidence type="ECO:0000313" key="1">
    <source>
        <dbReference type="EMBL" id="HIU43531.1"/>
    </source>
</evidence>
<comment type="caution">
    <text evidence="1">The sequence shown here is derived from an EMBL/GenBank/DDBJ whole genome shotgun (WGS) entry which is preliminary data.</text>
</comment>
<name>A0A9D1IVJ0_9CLOT</name>
<dbReference type="InterPro" id="IPR017853">
    <property type="entry name" value="GH"/>
</dbReference>
<dbReference type="Gene3D" id="3.20.20.80">
    <property type="entry name" value="Glycosidases"/>
    <property type="match status" value="2"/>
</dbReference>
<reference evidence="1" key="1">
    <citation type="submission" date="2020-10" db="EMBL/GenBank/DDBJ databases">
        <authorList>
            <person name="Gilroy R."/>
        </authorList>
    </citation>
    <scope>NUCLEOTIDE SEQUENCE</scope>
    <source>
        <strain evidence="1">CHK191-8634</strain>
    </source>
</reference>
<sequence>MKKFIIIFSILVVGAFVLYQAYYRLGLYIDWGDDGTVELFVRTEGKDIVLEQDGEWAPFEIRGVDMGVGLPGEWATDYAIDHETYLRWFGLIQELGANTIRVYTILHDDFYNAFYEYNTDREQQGLTPLYLLHGVWVNDYVHNSHRDGYDDDFRQTLLDDCRTLCDILHGNRTLSLGYGVGSGSYRRDVSPWVLGYIIGVEWETSIVTYTNQLNEGRQYNGDYLYTSPDASPFEALLCEVGDRLIEYETERYGQQRLIAFSNWPTTDPFSYNVLTTDYRYKLETVDVEQILATDAFWAGQFASYHVYAYFPDYLQLLDESAEYDEEDVRTALGTVVYQRYLDHIEQMDAPFIGEYLTEEDYVDSQGRYNTYVAYLRALNRYHTIPVVISEYGVTTGRGMAQVDENTGRNQGHMSEQEQGQALIDCYQDIMDAGCAGSCLFSWQDEWFKRTWNTIHAVDLDNTAYWSDAQTNEQFFGLLTFDPGETESVCYVDGDFSEWTEEDLVIAHDGMELSMKYDEKYLYLLVHKEDFEPEHDILYIPFDTTPKTGSTYCQSHDLTFERACDFVLVIDGQEDSRLLVQERYEVLLAMYGTTYYTRDPYLNPPDADTSVFKRIYMPLILSDLLPRSQYGVQIPVGEKYETGILRYGNGNPQSEDFDSLADFMFAGNGVEIRIPWQLLNFSNPSEMMIHDDYYEHYGIENLQIDEMYVGLSCGESEYRIPMAAVELEGWGKTVTYHERLKESYAMLKQYWAQADADRQR</sequence>